<evidence type="ECO:0008006" key="3">
    <source>
        <dbReference type="Google" id="ProtNLM"/>
    </source>
</evidence>
<name>A0AAT9GQN0_9CREN</name>
<proteinExistence type="predicted"/>
<gene>
    <name evidence="2" type="ORF">SJAV_11940</name>
</gene>
<sequence length="232" mass="26886">MKIIYIKLTDEEYKELEERAKKEGYVLINDYIKSVLLSGSPTITTNNINVNDLVAQISSRLERKVQDLINPFTAQIEDLKRKIAEVVERIDEIEAKVEGQSSKEKEEQKPIQTQKKPAYEQSKKEGEKKTAIEILNQQGALFESELRLKNADAFFNKLEREGARIIYTEKERIALSQEFFNKFLEKLKEIKTPDPAEAESKLDQKEAKLFKRLVSEGLIIFDGETKSWKPLF</sequence>
<reference evidence="2" key="1">
    <citation type="submission" date="2024-03" db="EMBL/GenBank/DDBJ databases">
        <title>Complete genome sequence of Sulfurisphaera javensis strain KD-1.</title>
        <authorList>
            <person name="Sakai H."/>
            <person name="Nur N."/>
            <person name="Suwanto A."/>
            <person name="Kurosawa N."/>
        </authorList>
    </citation>
    <scope>NUCLEOTIDE SEQUENCE</scope>
    <source>
        <strain evidence="2">KD-1</strain>
    </source>
</reference>
<organism evidence="2">
    <name type="scientific">Sulfurisphaera javensis</name>
    <dbReference type="NCBI Taxonomy" id="2049879"/>
    <lineage>
        <taxon>Archaea</taxon>
        <taxon>Thermoproteota</taxon>
        <taxon>Thermoprotei</taxon>
        <taxon>Sulfolobales</taxon>
        <taxon>Sulfolobaceae</taxon>
        <taxon>Sulfurisphaera</taxon>
    </lineage>
</organism>
<evidence type="ECO:0000256" key="1">
    <source>
        <dbReference type="SAM" id="MobiDB-lite"/>
    </source>
</evidence>
<dbReference type="AlphaFoldDB" id="A0AAT9GQN0"/>
<evidence type="ECO:0000313" key="2">
    <source>
        <dbReference type="EMBL" id="BFH73250.1"/>
    </source>
</evidence>
<dbReference type="RefSeq" id="WP_369611405.1">
    <property type="nucleotide sequence ID" value="NZ_AP031322.1"/>
</dbReference>
<dbReference type="KEGG" id="sjv:SJAV_11940"/>
<protein>
    <recommendedName>
        <fullName evidence="3">CopG family transcriptional regulator</fullName>
    </recommendedName>
</protein>
<accession>A0AAT9GQN0</accession>
<feature type="region of interest" description="Disordered" evidence="1">
    <location>
        <begin position="97"/>
        <end position="126"/>
    </location>
</feature>
<dbReference type="EMBL" id="AP031322">
    <property type="protein sequence ID" value="BFH73250.1"/>
    <property type="molecule type" value="Genomic_DNA"/>
</dbReference>
<feature type="compositionally biased region" description="Basic and acidic residues" evidence="1">
    <location>
        <begin position="117"/>
        <end position="126"/>
    </location>
</feature>
<feature type="compositionally biased region" description="Basic and acidic residues" evidence="1">
    <location>
        <begin position="97"/>
        <end position="109"/>
    </location>
</feature>
<dbReference type="GeneID" id="92354128"/>